<dbReference type="InterPro" id="IPR001173">
    <property type="entry name" value="Glyco_trans_2-like"/>
</dbReference>
<dbReference type="SUPFAM" id="SSF53448">
    <property type="entry name" value="Nucleotide-diphospho-sugar transferases"/>
    <property type="match status" value="2"/>
</dbReference>
<proteinExistence type="predicted"/>
<dbReference type="CDD" id="cd04184">
    <property type="entry name" value="GT2_RfbC_Mx_like"/>
    <property type="match status" value="1"/>
</dbReference>
<feature type="domain" description="Glycosyltransferase 2-like" evidence="1">
    <location>
        <begin position="76"/>
        <end position="241"/>
    </location>
</feature>
<evidence type="ECO:0000313" key="3">
    <source>
        <dbReference type="Proteomes" id="UP001523565"/>
    </source>
</evidence>
<gene>
    <name evidence="2" type="ORF">NK118_00160</name>
</gene>
<dbReference type="EMBL" id="JAMZFV010000001">
    <property type="protein sequence ID" value="MCP1108663.1"/>
    <property type="molecule type" value="Genomic_DNA"/>
</dbReference>
<evidence type="ECO:0000313" key="2">
    <source>
        <dbReference type="EMBL" id="MCP1108663.1"/>
    </source>
</evidence>
<dbReference type="PANTHER" id="PTHR43685">
    <property type="entry name" value="GLYCOSYLTRANSFERASE"/>
    <property type="match status" value="1"/>
</dbReference>
<dbReference type="InterPro" id="IPR029044">
    <property type="entry name" value="Nucleotide-diphossugar_trans"/>
</dbReference>
<dbReference type="PANTHER" id="PTHR43685:SF2">
    <property type="entry name" value="GLYCOSYLTRANSFERASE 2-LIKE DOMAIN-CONTAINING PROTEIN"/>
    <property type="match status" value="1"/>
</dbReference>
<keyword evidence="2" id="KW-0808">Transferase</keyword>
<dbReference type="Pfam" id="PF00535">
    <property type="entry name" value="Glycos_transf_2"/>
    <property type="match status" value="1"/>
</dbReference>
<comment type="caution">
    <text evidence="2">The sequence shown here is derived from an EMBL/GenBank/DDBJ whole genome shotgun (WGS) entry which is preliminary data.</text>
</comment>
<dbReference type="Proteomes" id="UP001523565">
    <property type="component" value="Unassembled WGS sequence"/>
</dbReference>
<reference evidence="2 3" key="1">
    <citation type="journal article" date="2022" name="Genome Biol. Evol.">
        <title>Host diet, physiology and behaviors set the stage for Lachnospiraceae cladogenesis.</title>
        <authorList>
            <person name="Vera-Ponce De Leon A."/>
            <person name="Schneider M."/>
            <person name="Jahnes B.C."/>
            <person name="Sadowski V."/>
            <person name="Camuy-Velez L.A."/>
            <person name="Duan J."/>
            <person name="Sabree Z.L."/>
        </authorList>
    </citation>
    <scope>NUCLEOTIDE SEQUENCE [LARGE SCALE GENOMIC DNA]</scope>
    <source>
        <strain evidence="2 3">PAL227</strain>
    </source>
</reference>
<accession>A0ABT1EDA0</accession>
<dbReference type="GO" id="GO:0016757">
    <property type="term" value="F:glycosyltransferase activity"/>
    <property type="evidence" value="ECO:0007669"/>
    <property type="project" value="UniProtKB-KW"/>
</dbReference>
<keyword evidence="3" id="KW-1185">Reference proteome</keyword>
<dbReference type="RefSeq" id="WP_262067572.1">
    <property type="nucleotide sequence ID" value="NZ_JAMXOC010000001.1"/>
</dbReference>
<protein>
    <submittedName>
        <fullName evidence="2">Glycosyltransferase</fullName>
        <ecNumber evidence="2">2.4.-.-</ecNumber>
    </submittedName>
</protein>
<evidence type="ECO:0000259" key="1">
    <source>
        <dbReference type="Pfam" id="PF00535"/>
    </source>
</evidence>
<dbReference type="InterPro" id="IPR050834">
    <property type="entry name" value="Glycosyltransf_2"/>
</dbReference>
<organism evidence="2 3">
    <name type="scientific">Ohessyouella blattaphilus</name>
    <dbReference type="NCBI Taxonomy" id="2949333"/>
    <lineage>
        <taxon>Bacteria</taxon>
        <taxon>Bacillati</taxon>
        <taxon>Bacillota</taxon>
        <taxon>Clostridia</taxon>
        <taxon>Lachnospirales</taxon>
        <taxon>Lachnospiraceae</taxon>
        <taxon>Ohessyouella</taxon>
    </lineage>
</organism>
<dbReference type="Gene3D" id="3.90.550.10">
    <property type="entry name" value="Spore Coat Polysaccharide Biosynthesis Protein SpsA, Chain A"/>
    <property type="match status" value="1"/>
</dbReference>
<name>A0ABT1EDA0_9FIRM</name>
<dbReference type="EC" id="2.4.-.-" evidence="2"/>
<keyword evidence="2" id="KW-0328">Glycosyltransferase</keyword>
<sequence>MEKNEGLVYMFFSFYKVKKTLAYVKRYGFKSVYTKYRDKKLSTNSQYQSWLLSQRISDSIAEEQSIKKFEAQPQISIIVPLFNTNPLFLREMIHSVRTQTYSNWELILGNASPENKEMESALLKAIGEEKRIQVFEIRNSGISENTNELIKHASGEYIGLLDHDDVIERDALYEYVNYLNVHGSKALLYCDEDKMESDSDGGNRRFYDPNFKPDFSLEMIRANNYICHFLMIRRDVLQKIGGLDSKYEGAQDYDLILRTIDYSREVGHIDKVLYHWRVHNASTADNPLSKEYAYEAGLHALENHLTRNQENGVLRHTDSPGFYEIEYGLKNEKKVLIVLEDNKDIEIALNKMSFKDLPFIEIEVVKVKRKVTAKSLNRIVFDAKAHQVIFIGYMVSGIKQRDLTQLIVNCARDGVGVVGGRIIYKRRVCSAGITFKSGECRDLFAGYKNYLTGYMHRLNMQRNVLALRSTCFAYDISVFKRMQGLDEALDFEISHINYCLACERVGEAVVYCPNISVDINDPLPYVSGENVSWNERDPYYNQNLYAVNLKC</sequence>